<feature type="transmembrane region" description="Helical" evidence="1">
    <location>
        <begin position="498"/>
        <end position="521"/>
    </location>
</feature>
<keyword evidence="1" id="KW-1133">Transmembrane helix</keyword>
<keyword evidence="1" id="KW-0812">Transmembrane</keyword>
<feature type="transmembrane region" description="Helical" evidence="1">
    <location>
        <begin position="148"/>
        <end position="171"/>
    </location>
</feature>
<reference evidence="2 3" key="1">
    <citation type="journal article" date="2019" name="Int. J. Syst. Evol. Microbiol.">
        <title>The Global Catalogue of Microorganisms (GCM) 10K type strain sequencing project: providing services to taxonomists for standard genome sequencing and annotation.</title>
        <authorList>
            <consortium name="The Broad Institute Genomics Platform"/>
            <consortium name="The Broad Institute Genome Sequencing Center for Infectious Disease"/>
            <person name="Wu L."/>
            <person name="Ma J."/>
        </authorList>
    </citation>
    <scope>NUCLEOTIDE SEQUENCE [LARGE SCALE GENOMIC DNA]</scope>
    <source>
        <strain evidence="2 3">CGMCC 1.12543</strain>
    </source>
</reference>
<dbReference type="AlphaFoldDB" id="A0ABD5RP12"/>
<feature type="transmembrane region" description="Helical" evidence="1">
    <location>
        <begin position="413"/>
        <end position="438"/>
    </location>
</feature>
<sequence>MSVGHAVLVARMELTYRWRKTTGRTTQLVAIGVSVLFGAIPLLGSIAVAYFAGEGVANGTITELVPTARLVAGVIPLFVVLVTALRVVQTSGSPTNADGLLTTVSHREAVLGVLFTELAVVAALAGVPAVGVPIAFAVGAGEPMAFPFVFVTLVLLILMGALAGFTVGLAVRNLIARSEVLARYKTAIGILLFVLYFVVISSQQAGSAIMPVVDAVSASPLGWFADLALYGTAPDADVTRGAAALVVGVVSLPALVGAASWLAALLWYSSPVQPEEEARETSQMGSLGGIPRPMSRIARKTWIRARRGPMRLIYVTYPLFLLFPFLQVAIVSQEVPTELPPLLVFYGAWATGAAFSLNAIGDEGPVLPVTLTTPVSGRTFIGGLCLAGVVIGVPVTALLAVGLGVLSGLSPLGLLSVVVTAVALPVAATGIAVGAGVLFPRMGTVQVTRGVETTAPSLFAFGLYSLVLSITGIPATLVGTPIAREFVVEAVGYSESAVIAGGLALTLLLAGLAAVFSYRYAVRTFDEYYLG</sequence>
<feature type="transmembrane region" description="Helical" evidence="1">
    <location>
        <begin position="28"/>
        <end position="50"/>
    </location>
</feature>
<keyword evidence="1" id="KW-0472">Membrane</keyword>
<keyword evidence="3" id="KW-1185">Reference proteome</keyword>
<evidence type="ECO:0000313" key="3">
    <source>
        <dbReference type="Proteomes" id="UP001596099"/>
    </source>
</evidence>
<proteinExistence type="predicted"/>
<evidence type="ECO:0008006" key="4">
    <source>
        <dbReference type="Google" id="ProtNLM"/>
    </source>
</evidence>
<gene>
    <name evidence="2" type="ORF">ACFPYI_13680</name>
</gene>
<name>A0ABD5RP12_9EURY</name>
<organism evidence="2 3">
    <name type="scientific">Halomarina salina</name>
    <dbReference type="NCBI Taxonomy" id="1872699"/>
    <lineage>
        <taxon>Archaea</taxon>
        <taxon>Methanobacteriati</taxon>
        <taxon>Methanobacteriota</taxon>
        <taxon>Stenosarchaea group</taxon>
        <taxon>Halobacteria</taxon>
        <taxon>Halobacteriales</taxon>
        <taxon>Natronomonadaceae</taxon>
        <taxon>Halomarina</taxon>
    </lineage>
</organism>
<evidence type="ECO:0000256" key="1">
    <source>
        <dbReference type="SAM" id="Phobius"/>
    </source>
</evidence>
<dbReference type="Proteomes" id="UP001596099">
    <property type="component" value="Unassembled WGS sequence"/>
</dbReference>
<feature type="transmembrane region" description="Helical" evidence="1">
    <location>
        <begin position="380"/>
        <end position="406"/>
    </location>
</feature>
<comment type="caution">
    <text evidence="2">The sequence shown here is derived from an EMBL/GenBank/DDBJ whole genome shotgun (WGS) entry which is preliminary data.</text>
</comment>
<feature type="transmembrane region" description="Helical" evidence="1">
    <location>
        <begin position="109"/>
        <end position="136"/>
    </location>
</feature>
<feature type="transmembrane region" description="Helical" evidence="1">
    <location>
        <begin position="183"/>
        <end position="202"/>
    </location>
</feature>
<dbReference type="RefSeq" id="WP_247415629.1">
    <property type="nucleotide sequence ID" value="NZ_JALLGW010000001.1"/>
</dbReference>
<feature type="transmembrane region" description="Helical" evidence="1">
    <location>
        <begin position="458"/>
        <end position="478"/>
    </location>
</feature>
<evidence type="ECO:0000313" key="2">
    <source>
        <dbReference type="EMBL" id="MFC5972386.1"/>
    </source>
</evidence>
<feature type="transmembrane region" description="Helical" evidence="1">
    <location>
        <begin position="312"/>
        <end position="331"/>
    </location>
</feature>
<accession>A0ABD5RP12</accession>
<feature type="transmembrane region" description="Helical" evidence="1">
    <location>
        <begin position="242"/>
        <end position="268"/>
    </location>
</feature>
<dbReference type="EMBL" id="JBHSQH010000001">
    <property type="protein sequence ID" value="MFC5972386.1"/>
    <property type="molecule type" value="Genomic_DNA"/>
</dbReference>
<feature type="transmembrane region" description="Helical" evidence="1">
    <location>
        <begin position="343"/>
        <end position="360"/>
    </location>
</feature>
<protein>
    <recommendedName>
        <fullName evidence="4">ABC-2 type transport system permease protein</fullName>
    </recommendedName>
</protein>
<feature type="transmembrane region" description="Helical" evidence="1">
    <location>
        <begin position="70"/>
        <end position="88"/>
    </location>
</feature>